<accession>A0A813BNA3</accession>
<keyword evidence="2" id="KW-0812">Transmembrane</keyword>
<gene>
    <name evidence="3" type="ORF">SNEC2469_LOCUS31428</name>
</gene>
<dbReference type="EMBL" id="CAJNJA010076097">
    <property type="protein sequence ID" value="CAE7916739.1"/>
    <property type="molecule type" value="Genomic_DNA"/>
</dbReference>
<evidence type="ECO:0000313" key="3">
    <source>
        <dbReference type="EMBL" id="CAE7916739.1"/>
    </source>
</evidence>
<feature type="compositionally biased region" description="Basic and acidic residues" evidence="1">
    <location>
        <begin position="113"/>
        <end position="126"/>
    </location>
</feature>
<keyword evidence="2" id="KW-1133">Transmembrane helix</keyword>
<keyword evidence="4" id="KW-1185">Reference proteome</keyword>
<comment type="caution">
    <text evidence="3">The sequence shown here is derived from an EMBL/GenBank/DDBJ whole genome shotgun (WGS) entry which is preliminary data.</text>
</comment>
<organism evidence="3 4">
    <name type="scientific">Symbiodinium necroappetens</name>
    <dbReference type="NCBI Taxonomy" id="1628268"/>
    <lineage>
        <taxon>Eukaryota</taxon>
        <taxon>Sar</taxon>
        <taxon>Alveolata</taxon>
        <taxon>Dinophyceae</taxon>
        <taxon>Suessiales</taxon>
        <taxon>Symbiodiniaceae</taxon>
        <taxon>Symbiodinium</taxon>
    </lineage>
</organism>
<protein>
    <submittedName>
        <fullName evidence="3">Uncharacterized protein</fullName>
    </submittedName>
</protein>
<evidence type="ECO:0000256" key="2">
    <source>
        <dbReference type="SAM" id="Phobius"/>
    </source>
</evidence>
<dbReference type="AlphaFoldDB" id="A0A813BNA3"/>
<proteinExistence type="predicted"/>
<keyword evidence="2" id="KW-0472">Membrane</keyword>
<evidence type="ECO:0000313" key="4">
    <source>
        <dbReference type="Proteomes" id="UP000601435"/>
    </source>
</evidence>
<name>A0A813BNA3_9DINO</name>
<reference evidence="3" key="1">
    <citation type="submission" date="2021-02" db="EMBL/GenBank/DDBJ databases">
        <authorList>
            <person name="Dougan E. K."/>
            <person name="Rhodes N."/>
            <person name="Thang M."/>
            <person name="Chan C."/>
        </authorList>
    </citation>
    <scope>NUCLEOTIDE SEQUENCE</scope>
</reference>
<dbReference type="Proteomes" id="UP000601435">
    <property type="component" value="Unassembled WGS sequence"/>
</dbReference>
<feature type="region of interest" description="Disordered" evidence="1">
    <location>
        <begin position="99"/>
        <end position="126"/>
    </location>
</feature>
<feature type="non-terminal residue" evidence="3">
    <location>
        <position position="126"/>
    </location>
</feature>
<feature type="transmembrane region" description="Helical" evidence="2">
    <location>
        <begin position="36"/>
        <end position="60"/>
    </location>
</feature>
<sequence length="126" mass="15307">DIELDRIYRQQRASLERRRNRERLASATQPGFWTTLFTSCAIVTLVFCMMLTAAVALFYWRPDLREHRLVRGIIRRLNRLEDRFINWLAERGLWFTNNTRRPRPRVSSAEIQKLQKETFDPRRNER</sequence>
<evidence type="ECO:0000256" key="1">
    <source>
        <dbReference type="SAM" id="MobiDB-lite"/>
    </source>
</evidence>